<evidence type="ECO:0000313" key="2">
    <source>
        <dbReference type="EMBL" id="ACK85913.1"/>
    </source>
</evidence>
<protein>
    <recommendedName>
        <fullName evidence="4">DUF1236 domain-containing protein</fullName>
    </recommendedName>
</protein>
<dbReference type="Proteomes" id="UP000002385">
    <property type="component" value="Chromosome"/>
</dbReference>
<dbReference type="AlphaFoldDB" id="B7KUX4"/>
<feature type="compositionally biased region" description="Basic and acidic residues" evidence="1">
    <location>
        <begin position="49"/>
        <end position="95"/>
    </location>
</feature>
<dbReference type="HOGENOM" id="CLU_099413_0_0_5"/>
<feature type="compositionally biased region" description="Gly residues" evidence="1">
    <location>
        <begin position="1"/>
        <end position="42"/>
    </location>
</feature>
<evidence type="ECO:0000313" key="3">
    <source>
        <dbReference type="Proteomes" id="UP000002385"/>
    </source>
</evidence>
<accession>B7KUX4</accession>
<sequence>MGGGAAGGARGGAGEAGGVGGARGGADVGGAARGGESGGAPGGAARAEQPSERGNRESGQPDRSGAGERGGRDGRDGPGERGGRDAAGERGERGGRGTATEARGASRNLSSTQRTEFRQSISRSSVRAVTNVNFAVRVGTAIPRSVSLHPLPPAILSVVPAYRGLQFILVGDDIVIIDPDTYEIVDVIPA</sequence>
<proteinExistence type="predicted"/>
<name>B7KUX4_METC4</name>
<dbReference type="InterPro" id="IPR009642">
    <property type="entry name" value="DUF1236"/>
</dbReference>
<feature type="region of interest" description="Disordered" evidence="1">
    <location>
        <begin position="1"/>
        <end position="118"/>
    </location>
</feature>
<reference evidence="2 3" key="2">
    <citation type="journal article" date="2012" name="J. Bacteriol.">
        <title>Complete genome sequences of six strains of the genus Methylobacterium.</title>
        <authorList>
            <person name="Marx C.J."/>
            <person name="Bringel F."/>
            <person name="Chistoserdova L."/>
            <person name="Moulin L."/>
            <person name="Farhan Ul Haque M."/>
            <person name="Fleischman D.E."/>
            <person name="Gruffaz C."/>
            <person name="Jourand P."/>
            <person name="Knief C."/>
            <person name="Lee M.C."/>
            <person name="Muller E.E."/>
            <person name="Nadalig T."/>
            <person name="Peyraud R."/>
            <person name="Roselli S."/>
            <person name="Russ L."/>
            <person name="Goodwin L.A."/>
            <person name="Ivanova N."/>
            <person name="Kyrpides N."/>
            <person name="Lajus A."/>
            <person name="Land M.L."/>
            <person name="Medigue C."/>
            <person name="Mikhailova N."/>
            <person name="Nolan M."/>
            <person name="Woyke T."/>
            <person name="Stolyar S."/>
            <person name="Vorholt J.A."/>
            <person name="Vuilleumier S."/>
        </authorList>
    </citation>
    <scope>NUCLEOTIDE SEQUENCE [LARGE SCALE GENOMIC DNA]</scope>
    <source>
        <strain evidence="3">CM4 / NCIMB 13688</strain>
    </source>
</reference>
<dbReference type="Pfam" id="PF06823">
    <property type="entry name" value="DUF1236"/>
    <property type="match status" value="1"/>
</dbReference>
<reference evidence="3" key="1">
    <citation type="submission" date="2008-12" db="EMBL/GenBank/DDBJ databases">
        <title>Complete sequence of chromosome of Methylobacterium chloromethanicum CM4.</title>
        <authorList>
            <consortium name="US DOE Joint Genome Institute"/>
            <person name="Lucas S."/>
            <person name="Copeland A."/>
            <person name="Lapidus A."/>
            <person name="Glavina del Rio T."/>
            <person name="Dalin E."/>
            <person name="Tice H."/>
            <person name="Bruce D."/>
            <person name="Goodwin L."/>
            <person name="Pitluck S."/>
            <person name="Chertkov O."/>
            <person name="Brettin T."/>
            <person name="Detter J.C."/>
            <person name="Han C."/>
            <person name="Larimer F."/>
            <person name="Land M."/>
            <person name="Hauser L."/>
            <person name="Kyrpides N."/>
            <person name="Mikhailova N."/>
            <person name="Marx C."/>
            <person name="Richardson P."/>
        </authorList>
    </citation>
    <scope>NUCLEOTIDE SEQUENCE [LARGE SCALE GENOMIC DNA]</scope>
    <source>
        <strain evidence="3">CM4 / NCIMB 13688</strain>
    </source>
</reference>
<gene>
    <name evidence="2" type="ordered locus">Mchl_5149</name>
</gene>
<feature type="compositionally biased region" description="Polar residues" evidence="1">
    <location>
        <begin position="108"/>
        <end position="118"/>
    </location>
</feature>
<dbReference type="EMBL" id="CP001298">
    <property type="protein sequence ID" value="ACK85913.1"/>
    <property type="molecule type" value="Genomic_DNA"/>
</dbReference>
<evidence type="ECO:0008006" key="4">
    <source>
        <dbReference type="Google" id="ProtNLM"/>
    </source>
</evidence>
<dbReference type="KEGG" id="mch:Mchl_5149"/>
<dbReference type="Gene3D" id="3.10.450.160">
    <property type="entry name" value="inner membrane protein cigr"/>
    <property type="match status" value="1"/>
</dbReference>
<organism evidence="2 3">
    <name type="scientific">Methylorubrum extorquens (strain CM4 / NCIMB 13688)</name>
    <name type="common">Methylobacterium extorquens</name>
    <dbReference type="NCBI Taxonomy" id="440085"/>
    <lineage>
        <taxon>Bacteria</taxon>
        <taxon>Pseudomonadati</taxon>
        <taxon>Pseudomonadota</taxon>
        <taxon>Alphaproteobacteria</taxon>
        <taxon>Hyphomicrobiales</taxon>
        <taxon>Methylobacteriaceae</taxon>
        <taxon>Methylorubrum</taxon>
    </lineage>
</organism>
<evidence type="ECO:0000256" key="1">
    <source>
        <dbReference type="SAM" id="MobiDB-lite"/>
    </source>
</evidence>
<feature type="compositionally biased region" description="Low complexity" evidence="1">
    <location>
        <begin position="98"/>
        <end position="107"/>
    </location>
</feature>